<dbReference type="EMBL" id="JACRTJ010000018">
    <property type="protein sequence ID" value="MBC8599199.1"/>
    <property type="molecule type" value="Genomic_DNA"/>
</dbReference>
<evidence type="ECO:0000256" key="1">
    <source>
        <dbReference type="SAM" id="SignalP"/>
    </source>
</evidence>
<keyword evidence="1" id="KW-0732">Signal</keyword>
<accession>A0ABR7NTI2</accession>
<gene>
    <name evidence="2" type="ORF">H8708_08145</name>
</gene>
<feature type="chain" id="PRO_5045126393" evidence="1">
    <location>
        <begin position="31"/>
        <end position="217"/>
    </location>
</feature>
<feature type="signal peptide" evidence="1">
    <location>
        <begin position="1"/>
        <end position="30"/>
    </location>
</feature>
<sequence>MNRIKNTCLCALAGLAVFCTAACTRGPAQAFEPTEDSLYITGSGQVTSAAIETYEKDYYTEEGLKAFVEENLAAFNQDAASLAGDGEKAPAVLNACTLADGTASLLIDFSSPAAYMEFMAAYPDEESGVQVKALSILSMEEAELGDVSLTAAAGKEKGTAVPADQVKKKSKLHVAVVEGPALLETDGAIQYISDGVTLTGENGARTPDGGVSYIIFK</sequence>
<comment type="caution">
    <text evidence="2">The sequence shown here is derived from an EMBL/GenBank/DDBJ whole genome shotgun (WGS) entry which is preliminary data.</text>
</comment>
<dbReference type="RefSeq" id="WP_262427515.1">
    <property type="nucleotide sequence ID" value="NZ_JACRTJ010000018.1"/>
</dbReference>
<evidence type="ECO:0000313" key="2">
    <source>
        <dbReference type="EMBL" id="MBC8599199.1"/>
    </source>
</evidence>
<name>A0ABR7NTI2_9FIRM</name>
<organism evidence="2 3">
    <name type="scientific">Enterocloster hominis</name>
    <name type="common">ex Liu et al. 2021</name>
    <dbReference type="NCBI Taxonomy" id="2763663"/>
    <lineage>
        <taxon>Bacteria</taxon>
        <taxon>Bacillati</taxon>
        <taxon>Bacillota</taxon>
        <taxon>Clostridia</taxon>
        <taxon>Lachnospirales</taxon>
        <taxon>Lachnospiraceae</taxon>
        <taxon>Enterocloster</taxon>
    </lineage>
</organism>
<proteinExistence type="predicted"/>
<dbReference type="Proteomes" id="UP000647491">
    <property type="component" value="Unassembled WGS sequence"/>
</dbReference>
<evidence type="ECO:0000313" key="3">
    <source>
        <dbReference type="Proteomes" id="UP000647491"/>
    </source>
</evidence>
<keyword evidence="3" id="KW-1185">Reference proteome</keyword>
<protein>
    <submittedName>
        <fullName evidence="2">Uncharacterized protein</fullName>
    </submittedName>
</protein>
<reference evidence="2 3" key="1">
    <citation type="submission" date="2020-08" db="EMBL/GenBank/DDBJ databases">
        <title>Genome public.</title>
        <authorList>
            <person name="Liu C."/>
            <person name="Sun Q."/>
        </authorList>
    </citation>
    <scope>NUCLEOTIDE SEQUENCE [LARGE SCALE GENOMIC DNA]</scope>
    <source>
        <strain evidence="2 3">BX10</strain>
    </source>
</reference>